<evidence type="ECO:0000313" key="3">
    <source>
        <dbReference type="Proteomes" id="UP000527355"/>
    </source>
</evidence>
<organism evidence="2 3">
    <name type="scientific">Myotis myotis</name>
    <name type="common">Greater mouse-eared bat</name>
    <name type="synonym">Vespertilio myotis</name>
    <dbReference type="NCBI Taxonomy" id="51298"/>
    <lineage>
        <taxon>Eukaryota</taxon>
        <taxon>Metazoa</taxon>
        <taxon>Chordata</taxon>
        <taxon>Craniata</taxon>
        <taxon>Vertebrata</taxon>
        <taxon>Euteleostomi</taxon>
        <taxon>Mammalia</taxon>
        <taxon>Eutheria</taxon>
        <taxon>Laurasiatheria</taxon>
        <taxon>Chiroptera</taxon>
        <taxon>Yangochiroptera</taxon>
        <taxon>Vespertilionidae</taxon>
        <taxon>Myotis</taxon>
    </lineage>
</organism>
<reference evidence="2 3" key="1">
    <citation type="journal article" date="2020" name="Nature">
        <title>Six reference-quality genomes reveal evolution of bat adaptations.</title>
        <authorList>
            <person name="Jebb D."/>
            <person name="Huang Z."/>
            <person name="Pippel M."/>
            <person name="Hughes G.M."/>
            <person name="Lavrichenko K."/>
            <person name="Devanna P."/>
            <person name="Winkler S."/>
            <person name="Jermiin L.S."/>
            <person name="Skirmuntt E.C."/>
            <person name="Katzourakis A."/>
            <person name="Burkitt-Gray L."/>
            <person name="Ray D.A."/>
            <person name="Sullivan K.A.M."/>
            <person name="Roscito J.G."/>
            <person name="Kirilenko B.M."/>
            <person name="Davalos L.M."/>
            <person name="Corthals A.P."/>
            <person name="Power M.L."/>
            <person name="Jones G."/>
            <person name="Ransome R.D."/>
            <person name="Dechmann D.K.N."/>
            <person name="Locatelli A.G."/>
            <person name="Puechmaille S.J."/>
            <person name="Fedrigo O."/>
            <person name="Jarvis E.D."/>
            <person name="Hiller M."/>
            <person name="Vernes S.C."/>
            <person name="Myers E.W."/>
            <person name="Teeling E.C."/>
        </authorList>
    </citation>
    <scope>NUCLEOTIDE SEQUENCE [LARGE SCALE GENOMIC DNA]</scope>
    <source>
        <strain evidence="2">MMyoMyo1</strain>
        <tissue evidence="2">Flight muscle</tissue>
    </source>
</reference>
<feature type="region of interest" description="Disordered" evidence="1">
    <location>
        <begin position="56"/>
        <end position="75"/>
    </location>
</feature>
<keyword evidence="3" id="KW-1185">Reference proteome</keyword>
<proteinExistence type="predicted"/>
<comment type="caution">
    <text evidence="2">The sequence shown here is derived from an EMBL/GenBank/DDBJ whole genome shotgun (WGS) entry which is preliminary data.</text>
</comment>
<dbReference type="EMBL" id="JABWUV010000018">
    <property type="protein sequence ID" value="KAF6290891.1"/>
    <property type="molecule type" value="Genomic_DNA"/>
</dbReference>
<dbReference type="Proteomes" id="UP000527355">
    <property type="component" value="Unassembled WGS sequence"/>
</dbReference>
<sequence length="135" mass="14463">MQVAECPLVDELRLWAVQRLLRKPRTFVTELTVHASCPTHACSPECCPGCSWLRSAASSAAGHPPDTKSYRGDGPHLLSLTLPLARGGEGAATHPQALHAQNTSPRPSVLLVVSKTDTAPGLDSGRLCRRPQPRL</sequence>
<feature type="region of interest" description="Disordered" evidence="1">
    <location>
        <begin position="82"/>
        <end position="107"/>
    </location>
</feature>
<protein>
    <submittedName>
        <fullName evidence="2">Uncharacterized protein</fullName>
    </submittedName>
</protein>
<accession>A0A7J7SR36</accession>
<evidence type="ECO:0000313" key="2">
    <source>
        <dbReference type="EMBL" id="KAF6290891.1"/>
    </source>
</evidence>
<gene>
    <name evidence="2" type="ORF">mMyoMyo1_009286</name>
</gene>
<dbReference type="AlphaFoldDB" id="A0A7J7SR36"/>
<name>A0A7J7SR36_MYOMY</name>
<evidence type="ECO:0000256" key="1">
    <source>
        <dbReference type="SAM" id="MobiDB-lite"/>
    </source>
</evidence>
<feature type="compositionally biased region" description="Basic and acidic residues" evidence="1">
    <location>
        <begin position="65"/>
        <end position="74"/>
    </location>
</feature>